<dbReference type="InterPro" id="IPR002934">
    <property type="entry name" value="Polymerase_NTP_transf_dom"/>
</dbReference>
<evidence type="ECO:0000256" key="6">
    <source>
        <dbReference type="SAM" id="MobiDB-lite"/>
    </source>
</evidence>
<keyword evidence="3" id="KW-0378">Hydrolase</keyword>
<dbReference type="Proteomes" id="UP000274907">
    <property type="component" value="Unassembled WGS sequence"/>
</dbReference>
<proteinExistence type="predicted"/>
<evidence type="ECO:0000256" key="2">
    <source>
        <dbReference type="ARBA" id="ARBA00022695"/>
    </source>
</evidence>
<dbReference type="InterPro" id="IPR003607">
    <property type="entry name" value="HD/PDEase_dom"/>
</dbReference>
<evidence type="ECO:0000313" key="9">
    <source>
        <dbReference type="Proteomes" id="UP000274907"/>
    </source>
</evidence>
<dbReference type="PANTHER" id="PTHR47320">
    <property type="entry name" value="BIFUNCTIONAL URIDYLYLTRANSFERASE/URIDYLYL-REMOVING ENZYME"/>
    <property type="match status" value="1"/>
</dbReference>
<dbReference type="Gene3D" id="1.10.3090.10">
    <property type="entry name" value="cca-adding enzyme, domain 2"/>
    <property type="match status" value="1"/>
</dbReference>
<dbReference type="GO" id="GO:0008773">
    <property type="term" value="F:[protein-PII] uridylyltransferase activity"/>
    <property type="evidence" value="ECO:0007669"/>
    <property type="project" value="UniProtKB-EC"/>
</dbReference>
<dbReference type="InterPro" id="IPR006674">
    <property type="entry name" value="HD_domain"/>
</dbReference>
<keyword evidence="4" id="KW-0460">Magnesium</keyword>
<evidence type="ECO:0000313" key="8">
    <source>
        <dbReference type="EMBL" id="RSZ62071.1"/>
    </source>
</evidence>
<evidence type="ECO:0000259" key="7">
    <source>
        <dbReference type="PROSITE" id="PS51831"/>
    </source>
</evidence>
<keyword evidence="5" id="KW-0511">Multifunctional enzyme</keyword>
<gene>
    <name evidence="8" type="ORF">EAH68_10165</name>
</gene>
<dbReference type="SMART" id="SM00471">
    <property type="entry name" value="HDc"/>
    <property type="match status" value="1"/>
</dbReference>
<dbReference type="NCBIfam" id="NF001265">
    <property type="entry name" value="PRK00227.1"/>
    <property type="match status" value="1"/>
</dbReference>
<evidence type="ECO:0000256" key="3">
    <source>
        <dbReference type="ARBA" id="ARBA00022801"/>
    </source>
</evidence>
<dbReference type="SUPFAM" id="SSF109604">
    <property type="entry name" value="HD-domain/PDEase-like"/>
    <property type="match status" value="1"/>
</dbReference>
<feature type="domain" description="HD" evidence="7">
    <location>
        <begin position="413"/>
        <end position="514"/>
    </location>
</feature>
<organism evidence="8 9">
    <name type="scientific">Corynebacterium hylobatis</name>
    <dbReference type="NCBI Taxonomy" id="1859290"/>
    <lineage>
        <taxon>Bacteria</taxon>
        <taxon>Bacillati</taxon>
        <taxon>Actinomycetota</taxon>
        <taxon>Actinomycetes</taxon>
        <taxon>Mycobacteriales</taxon>
        <taxon>Corynebacteriaceae</taxon>
        <taxon>Corynebacterium</taxon>
    </lineage>
</organism>
<dbReference type="GO" id="GO:0016787">
    <property type="term" value="F:hydrolase activity"/>
    <property type="evidence" value="ECO:0007669"/>
    <property type="project" value="UniProtKB-KW"/>
</dbReference>
<dbReference type="OrthoDB" id="9758038at2"/>
<dbReference type="CDD" id="cd00077">
    <property type="entry name" value="HDc"/>
    <property type="match status" value="1"/>
</dbReference>
<keyword evidence="2 8" id="KW-0548">Nucleotidyltransferase</keyword>
<dbReference type="InterPro" id="IPR010043">
    <property type="entry name" value="UTase/UR"/>
</dbReference>
<evidence type="ECO:0000256" key="4">
    <source>
        <dbReference type="ARBA" id="ARBA00022842"/>
    </source>
</evidence>
<dbReference type="EMBL" id="RXHJ01000013">
    <property type="protein sequence ID" value="RSZ62071.1"/>
    <property type="molecule type" value="Genomic_DNA"/>
</dbReference>
<evidence type="ECO:0000256" key="5">
    <source>
        <dbReference type="ARBA" id="ARBA00023268"/>
    </source>
</evidence>
<dbReference type="SUPFAM" id="SSF81301">
    <property type="entry name" value="Nucleotidyltransferase"/>
    <property type="match status" value="1"/>
</dbReference>
<dbReference type="AlphaFoldDB" id="A0A430HWY8"/>
<comment type="caution">
    <text evidence="8">The sequence shown here is derived from an EMBL/GenBank/DDBJ whole genome shotgun (WGS) entry which is preliminary data.</text>
</comment>
<dbReference type="Pfam" id="PF01966">
    <property type="entry name" value="HD"/>
    <property type="match status" value="1"/>
</dbReference>
<dbReference type="PROSITE" id="PS51831">
    <property type="entry name" value="HD"/>
    <property type="match status" value="1"/>
</dbReference>
<feature type="region of interest" description="Disordered" evidence="6">
    <location>
        <begin position="1"/>
        <end position="38"/>
    </location>
</feature>
<dbReference type="PANTHER" id="PTHR47320:SF1">
    <property type="entry name" value="BIFUNCTIONAL URIDYLYLTRANSFERASE_URIDYLYL-REMOVING ENZYME"/>
    <property type="match status" value="1"/>
</dbReference>
<protein>
    <submittedName>
        <fullName evidence="8">[protein-PII] uridylyltransferase</fullName>
        <ecNumber evidence="8">2.7.7.59</ecNumber>
    </submittedName>
</protein>
<keyword evidence="1 8" id="KW-0808">Transferase</keyword>
<dbReference type="Pfam" id="PF01909">
    <property type="entry name" value="NTP_transf_2"/>
    <property type="match status" value="1"/>
</dbReference>
<feature type="compositionally biased region" description="Low complexity" evidence="6">
    <location>
        <begin position="23"/>
        <end position="34"/>
    </location>
</feature>
<dbReference type="EC" id="2.7.7.59" evidence="8"/>
<accession>A0A430HWY8</accession>
<sequence length="727" mass="78245">MPSPAPPTPARWVTGRCGSPRWSTSSASAPVTVTKPPSDPAALRAAALDRARALVAELDVPAGCALVATGSLARGDMTAFSDLDLLLLHPEESTPDLADFWYPLWNSGVRVDHAVRTPAECAAMISADSTAALALLELAHISGDARLTARTRAAVLSRWRTEIHRNFNALTDTAIARWRRFGSVVAMTHPDLKNGRGGLRDLDLIRALALANLCDEPPLATERTLLLDIRALLHAHARRRRDVLDPEFAEDIATELGLGDRHELSARLADTARRIDAAVTAALATARAALGSRARGQRRPLDVDVVDDGGEITLSRRPDLTDPALLLRVAAAAARTGLPVAAHTWQRLRELPALPEILTAAAAEDFFALLASPTHTAEVVNELDRHGLWTRLVPEWAHIRGRMPRERNHIHTIDQHSLVTVAHCAAVGVSVARPDLLLLGALFHDIGKGHGRPHEQVGAEFVARMARRLGLHLPDRSRVQTLVAEHTTIARLAARHDPTADETLDLLLDAVHYDRDTLDLLEVLTEADARATGPGVWNPRLEAGLRALAGRARRALRPAALLRPHVHAPAGIGLRVNPEEETVTVSWRGSDPQPVLALIAAKAWKITAARLVAAGELHAEFDARPTVQTLAEAADEAAFIQAHKSGVHTRLPQVPPAPTLTTWRGQVLEVRTGDRIGALGVLLAVLPELAWLSASTPGATMITQVAFAGPVDRRQVGRDVTRALGTG</sequence>
<dbReference type="InterPro" id="IPR043519">
    <property type="entry name" value="NT_sf"/>
</dbReference>
<evidence type="ECO:0000256" key="1">
    <source>
        <dbReference type="ARBA" id="ARBA00022679"/>
    </source>
</evidence>
<reference evidence="8 9" key="1">
    <citation type="submission" date="2018-12" db="EMBL/GenBank/DDBJ databases">
        <title>YIM 101343 draft genome.</title>
        <authorList>
            <person name="Chen X."/>
        </authorList>
    </citation>
    <scope>NUCLEOTIDE SEQUENCE [LARGE SCALE GENOMIC DNA]</scope>
    <source>
        <strain evidence="8 9">YIM 101343</strain>
    </source>
</reference>
<keyword evidence="9" id="KW-1185">Reference proteome</keyword>
<name>A0A430HWY8_9CORY</name>